<name>A0A4U0SVG5_9ACTN</name>
<dbReference type="InterPro" id="IPR023365">
    <property type="entry name" value="Sortase_dom-sf"/>
</dbReference>
<evidence type="ECO:0000256" key="1">
    <source>
        <dbReference type="ARBA" id="ARBA00022801"/>
    </source>
</evidence>
<comment type="caution">
    <text evidence="2">The sequence shown here is derived from an EMBL/GenBank/DDBJ whole genome shotgun (WGS) entry which is preliminary data.</text>
</comment>
<protein>
    <submittedName>
        <fullName evidence="2">Class F sortase</fullName>
    </submittedName>
</protein>
<accession>A0A4U0SVG5</accession>
<organism evidence="2 3">
    <name type="scientific">Actinacidiphila oryziradicis</name>
    <dbReference type="NCBI Taxonomy" id="2571141"/>
    <lineage>
        <taxon>Bacteria</taxon>
        <taxon>Bacillati</taxon>
        <taxon>Actinomycetota</taxon>
        <taxon>Actinomycetes</taxon>
        <taxon>Kitasatosporales</taxon>
        <taxon>Streptomycetaceae</taxon>
        <taxon>Actinacidiphila</taxon>
    </lineage>
</organism>
<dbReference type="GO" id="GO:0016787">
    <property type="term" value="F:hydrolase activity"/>
    <property type="evidence" value="ECO:0007669"/>
    <property type="project" value="UniProtKB-KW"/>
</dbReference>
<dbReference type="EMBL" id="SUMC01000001">
    <property type="protein sequence ID" value="TKA13563.1"/>
    <property type="molecule type" value="Genomic_DNA"/>
</dbReference>
<dbReference type="SUPFAM" id="SSF63817">
    <property type="entry name" value="Sortase"/>
    <property type="match status" value="1"/>
</dbReference>
<dbReference type="CDD" id="cd05829">
    <property type="entry name" value="Sortase_F"/>
    <property type="match status" value="1"/>
</dbReference>
<dbReference type="OrthoDB" id="525039at2"/>
<sequence length="209" mass="21711">MTTVNRRQGAAIVAGLVLFVAWLHGYVDFGAGAAPRGTPARSDRPAHVYGAHVPLSTARPLRVDIPSIGVHAPIVARGLDSAGGVDPPPYTTPEVAGWWGAGPAPGAKGAALLVGHVDTPTRPAVFYGLSSVARGALVEVTRSDGTVAEFMVEGVEVVDKAGFRADRVYGSDGRPELRLITCGGTFDRVKREYSANVVVFAALTGTRLA</sequence>
<dbReference type="NCBIfam" id="NF033748">
    <property type="entry name" value="class_F_sortase"/>
    <property type="match status" value="1"/>
</dbReference>
<dbReference type="InterPro" id="IPR005754">
    <property type="entry name" value="Sortase"/>
</dbReference>
<keyword evidence="1" id="KW-0378">Hydrolase</keyword>
<dbReference type="Pfam" id="PF04203">
    <property type="entry name" value="Sortase"/>
    <property type="match status" value="1"/>
</dbReference>
<evidence type="ECO:0000313" key="3">
    <source>
        <dbReference type="Proteomes" id="UP000305778"/>
    </source>
</evidence>
<proteinExistence type="predicted"/>
<dbReference type="Gene3D" id="2.40.260.10">
    <property type="entry name" value="Sortase"/>
    <property type="match status" value="1"/>
</dbReference>
<dbReference type="Proteomes" id="UP000305778">
    <property type="component" value="Unassembled WGS sequence"/>
</dbReference>
<dbReference type="InterPro" id="IPR042001">
    <property type="entry name" value="Sortase_F"/>
</dbReference>
<keyword evidence="3" id="KW-1185">Reference proteome</keyword>
<gene>
    <name evidence="2" type="ORF">FCI23_01680</name>
</gene>
<reference evidence="2 3" key="1">
    <citation type="submission" date="2019-04" db="EMBL/GenBank/DDBJ databases">
        <title>Streptomyces oryziradicis sp. nov., a novel actinomycete isolated from rhizosphere soil of rice (Oryza sativa L.).</title>
        <authorList>
            <person name="Li C."/>
        </authorList>
    </citation>
    <scope>NUCLEOTIDE SEQUENCE [LARGE SCALE GENOMIC DNA]</scope>
    <source>
        <strain evidence="2 3">NEAU-C40</strain>
    </source>
</reference>
<dbReference type="AlphaFoldDB" id="A0A4U0SVG5"/>
<evidence type="ECO:0000313" key="2">
    <source>
        <dbReference type="EMBL" id="TKA13563.1"/>
    </source>
</evidence>